<dbReference type="InterPro" id="IPR036737">
    <property type="entry name" value="OmpA-like_sf"/>
</dbReference>
<organism evidence="2 3">
    <name type="scientific">Pedobacter gandavensis</name>
    <dbReference type="NCBI Taxonomy" id="2679963"/>
    <lineage>
        <taxon>Bacteria</taxon>
        <taxon>Pseudomonadati</taxon>
        <taxon>Bacteroidota</taxon>
        <taxon>Sphingobacteriia</taxon>
        <taxon>Sphingobacteriales</taxon>
        <taxon>Sphingobacteriaceae</taxon>
        <taxon>Pedobacter</taxon>
    </lineage>
</organism>
<reference evidence="2 3" key="1">
    <citation type="submission" date="2019-11" db="EMBL/GenBank/DDBJ databases">
        <title>Description of Pedobacter sp. LMG 31462T.</title>
        <authorList>
            <person name="Carlier A."/>
            <person name="Qi S."/>
            <person name="Vandamme P."/>
        </authorList>
    </citation>
    <scope>NUCLEOTIDE SEQUENCE [LARGE SCALE GENOMIC DNA]</scope>
    <source>
        <strain evidence="2 3">LMG 31462</strain>
    </source>
</reference>
<keyword evidence="3" id="KW-1185">Reference proteome</keyword>
<keyword evidence="1" id="KW-1133">Transmembrane helix</keyword>
<dbReference type="Proteomes" id="UP000636110">
    <property type="component" value="Unassembled WGS sequence"/>
</dbReference>
<evidence type="ECO:0008006" key="4">
    <source>
        <dbReference type="Google" id="ProtNLM"/>
    </source>
</evidence>
<comment type="caution">
    <text evidence="2">The sequence shown here is derived from an EMBL/GenBank/DDBJ whole genome shotgun (WGS) entry which is preliminary data.</text>
</comment>
<keyword evidence="1" id="KW-0472">Membrane</keyword>
<protein>
    <recommendedName>
        <fullName evidence="4">OmpA-like domain-containing protein</fullName>
    </recommendedName>
</protein>
<keyword evidence="1" id="KW-0812">Transmembrane</keyword>
<name>A0ABR6ET61_9SPHI</name>
<dbReference type="EMBL" id="WNXC01000001">
    <property type="protein sequence ID" value="MBB2147598.1"/>
    <property type="molecule type" value="Genomic_DNA"/>
</dbReference>
<evidence type="ECO:0000256" key="1">
    <source>
        <dbReference type="SAM" id="Phobius"/>
    </source>
</evidence>
<dbReference type="Gene3D" id="3.30.1330.60">
    <property type="entry name" value="OmpA-like domain"/>
    <property type="match status" value="1"/>
</dbReference>
<sequence>MNENGKRDFFWPSYVDLMTSLFVVMLVLFILSYVKFSKKNKEYQASYKQMQMIKQIDSALAKLDSNSFTYDKDSKRHKLKVNVSFKFNSVDFNDIDKATKKDLIKAGQNLYKLMDSLTQTNKNVSYLLVVEGFAQRNLWNYKKIRDTGYVYSYRRSLGLVNYWISHGFDFTSKERLANCELIIAGSGYFGNRDPNEQNNRRFTIQITPKYKVEEEDL</sequence>
<proteinExistence type="predicted"/>
<feature type="transmembrane region" description="Helical" evidence="1">
    <location>
        <begin position="14"/>
        <end position="34"/>
    </location>
</feature>
<evidence type="ECO:0000313" key="3">
    <source>
        <dbReference type="Proteomes" id="UP000636110"/>
    </source>
</evidence>
<gene>
    <name evidence="2" type="ORF">GM920_01615</name>
</gene>
<evidence type="ECO:0000313" key="2">
    <source>
        <dbReference type="EMBL" id="MBB2147598.1"/>
    </source>
</evidence>
<accession>A0ABR6ET61</accession>
<dbReference type="RefSeq" id="WP_182952865.1">
    <property type="nucleotide sequence ID" value="NZ_WNXC01000001.1"/>
</dbReference>